<sequence>RKPTASEKRLRKLVELILEVYEKHKGIYGYRRITIYLNHFMNAKVNHKCVYRLMKLLNLKAVIRRKRYRYKPHNPAHIADNVLNREFR</sequence>
<reference evidence="2 3" key="1">
    <citation type="submission" date="2019-06" db="EMBL/GenBank/DDBJ databases">
        <title>Genome Announcement To Ensure Probiotic Safety of Streptococcus salivarius UBSS01.</title>
        <authorList>
            <person name="Sulthana A."/>
            <person name="Lakshmi S.G."/>
            <person name="Madempudi R.S."/>
        </authorList>
    </citation>
    <scope>NUCLEOTIDE SEQUENCE [LARGE SCALE GENOMIC DNA]</scope>
    <source>
        <strain evidence="2 3">UBSS01</strain>
    </source>
</reference>
<name>A0AAX2UYR3_STRSL</name>
<evidence type="ECO:0000313" key="3">
    <source>
        <dbReference type="Proteomes" id="UP000308186"/>
    </source>
</evidence>
<dbReference type="AlphaFoldDB" id="A0AAX2UYR3"/>
<dbReference type="EMBL" id="VDCW01000131">
    <property type="protein sequence ID" value="TNF64452.1"/>
    <property type="molecule type" value="Genomic_DNA"/>
</dbReference>
<proteinExistence type="predicted"/>
<protein>
    <submittedName>
        <fullName evidence="2">Transposase</fullName>
    </submittedName>
</protein>
<feature type="non-terminal residue" evidence="2">
    <location>
        <position position="88"/>
    </location>
</feature>
<organism evidence="2 3">
    <name type="scientific">Streptococcus salivarius</name>
    <dbReference type="NCBI Taxonomy" id="1304"/>
    <lineage>
        <taxon>Bacteria</taxon>
        <taxon>Bacillati</taxon>
        <taxon>Bacillota</taxon>
        <taxon>Bacilli</taxon>
        <taxon>Lactobacillales</taxon>
        <taxon>Streptococcaceae</taxon>
        <taxon>Streptococcus</taxon>
    </lineage>
</organism>
<dbReference type="RefSeq" id="WP_139724982.1">
    <property type="nucleotide sequence ID" value="NZ_VDCW01000131.1"/>
</dbReference>
<accession>A0AAX2UYR3</accession>
<dbReference type="Pfam" id="PF13276">
    <property type="entry name" value="HTH_21"/>
    <property type="match status" value="1"/>
</dbReference>
<evidence type="ECO:0000313" key="2">
    <source>
        <dbReference type="EMBL" id="TNF64452.1"/>
    </source>
</evidence>
<comment type="caution">
    <text evidence="2">The sequence shown here is derived from an EMBL/GenBank/DDBJ whole genome shotgun (WGS) entry which is preliminary data.</text>
</comment>
<feature type="non-terminal residue" evidence="2">
    <location>
        <position position="1"/>
    </location>
</feature>
<feature type="domain" description="HTH-like" evidence="1">
    <location>
        <begin position="12"/>
        <end position="67"/>
    </location>
</feature>
<evidence type="ECO:0000259" key="1">
    <source>
        <dbReference type="Pfam" id="PF13276"/>
    </source>
</evidence>
<dbReference type="InterPro" id="IPR025948">
    <property type="entry name" value="HTH-like_dom"/>
</dbReference>
<dbReference type="Proteomes" id="UP000308186">
    <property type="component" value="Unassembled WGS sequence"/>
</dbReference>
<gene>
    <name evidence="2" type="ORF">FBF48_10935</name>
</gene>